<organism evidence="2 3">
    <name type="scientific">Propioniciclava coleopterorum</name>
    <dbReference type="NCBI Taxonomy" id="2714937"/>
    <lineage>
        <taxon>Bacteria</taxon>
        <taxon>Bacillati</taxon>
        <taxon>Actinomycetota</taxon>
        <taxon>Actinomycetes</taxon>
        <taxon>Propionibacteriales</taxon>
        <taxon>Propionibacteriaceae</taxon>
        <taxon>Propioniciclava</taxon>
    </lineage>
</organism>
<dbReference type="Pfam" id="PF00480">
    <property type="entry name" value="ROK"/>
    <property type="match status" value="1"/>
</dbReference>
<dbReference type="SUPFAM" id="SSF46785">
    <property type="entry name" value="Winged helix' DNA-binding domain"/>
    <property type="match status" value="1"/>
</dbReference>
<reference evidence="2 3" key="1">
    <citation type="submission" date="2020-03" db="EMBL/GenBank/DDBJ databases">
        <title>Propioniciclava sp. nov., isolated from Hydrophilus acuminatus.</title>
        <authorList>
            <person name="Hyun D.-W."/>
            <person name="Bae J.-W."/>
        </authorList>
    </citation>
    <scope>NUCLEOTIDE SEQUENCE [LARGE SCALE GENOMIC DNA]</scope>
    <source>
        <strain evidence="2 3">HDW11</strain>
    </source>
</reference>
<protein>
    <submittedName>
        <fullName evidence="2">ROK family protein</fullName>
    </submittedName>
</protein>
<dbReference type="PANTHER" id="PTHR18964">
    <property type="entry name" value="ROK (REPRESSOR, ORF, KINASE) FAMILY"/>
    <property type="match status" value="1"/>
</dbReference>
<dbReference type="KEGG" id="prv:G7070_01950"/>
<dbReference type="SUPFAM" id="SSF53067">
    <property type="entry name" value="Actin-like ATPase domain"/>
    <property type="match status" value="1"/>
</dbReference>
<dbReference type="Gene3D" id="3.30.420.40">
    <property type="match status" value="2"/>
</dbReference>
<dbReference type="AlphaFoldDB" id="A0A6G7Y387"/>
<sequence>MSRAGAARQRAPFRTEMGPGALLGVIMERGGGTRKDLIERTGLARATLEARLSELLATGFLVEDVAPTTGGGRPPRRVAFNPSGGHLVCVELGSRRSRIGIADLGGHLLATEGLDLDMDAGPGVLLGSIGTQLRALIARRGVDPGSVLGVGVGLPSPVELGGRMARPPSTGTGPLEGQWADLIVGQEIAAFLPALGISAAAPVVVDKDANLMALGEWKSSWPQARDLIVVNVDIGLACGIVAGGQVVRGAAGMAGDLAHVPDPDSDVRCRCGEVGCAEVTASLAAIGRELGYTTDEREWADQIARSLHEGVPEVVAAVSRVGGRLGRVIAGAVATLNPRLVVVGGRLAGEQPLFVDVIREAAVARLHPLVAATTQVVGTSGKQDACLQGAAFVAREKALDPLLIDALILARLGNR</sequence>
<gene>
    <name evidence="2" type="ORF">G7070_01950</name>
</gene>
<dbReference type="Proteomes" id="UP000501058">
    <property type="component" value="Chromosome"/>
</dbReference>
<dbReference type="InterPro" id="IPR000600">
    <property type="entry name" value="ROK"/>
</dbReference>
<dbReference type="InterPro" id="IPR036390">
    <property type="entry name" value="WH_DNA-bd_sf"/>
</dbReference>
<name>A0A6G7Y387_9ACTN</name>
<keyword evidence="3" id="KW-1185">Reference proteome</keyword>
<dbReference type="EMBL" id="CP049865">
    <property type="protein sequence ID" value="QIK71272.1"/>
    <property type="molecule type" value="Genomic_DNA"/>
</dbReference>
<dbReference type="InterPro" id="IPR036388">
    <property type="entry name" value="WH-like_DNA-bd_sf"/>
</dbReference>
<evidence type="ECO:0000313" key="3">
    <source>
        <dbReference type="Proteomes" id="UP000501058"/>
    </source>
</evidence>
<accession>A0A6G7Y387</accession>
<dbReference type="PANTHER" id="PTHR18964:SF173">
    <property type="entry name" value="GLUCOKINASE"/>
    <property type="match status" value="1"/>
</dbReference>
<dbReference type="RefSeq" id="WP_166231532.1">
    <property type="nucleotide sequence ID" value="NZ_CP049865.1"/>
</dbReference>
<evidence type="ECO:0000313" key="2">
    <source>
        <dbReference type="EMBL" id="QIK71272.1"/>
    </source>
</evidence>
<proteinExistence type="inferred from homology"/>
<comment type="similarity">
    <text evidence="1">Belongs to the ROK (NagC/XylR) family.</text>
</comment>
<dbReference type="InterPro" id="IPR043129">
    <property type="entry name" value="ATPase_NBD"/>
</dbReference>
<evidence type="ECO:0000256" key="1">
    <source>
        <dbReference type="ARBA" id="ARBA00006479"/>
    </source>
</evidence>
<dbReference type="Gene3D" id="1.10.10.10">
    <property type="entry name" value="Winged helix-like DNA-binding domain superfamily/Winged helix DNA-binding domain"/>
    <property type="match status" value="1"/>
</dbReference>